<feature type="region of interest" description="Disordered" evidence="1">
    <location>
        <begin position="1"/>
        <end position="299"/>
    </location>
</feature>
<proteinExistence type="predicted"/>
<protein>
    <submittedName>
        <fullName evidence="2">Uncharacterized protein</fullName>
    </submittedName>
</protein>
<organism evidence="2 3">
    <name type="scientific">Stenotrophomonas lacuserhaii</name>
    <dbReference type="NCBI Taxonomy" id="2760084"/>
    <lineage>
        <taxon>Bacteria</taxon>
        <taxon>Pseudomonadati</taxon>
        <taxon>Pseudomonadota</taxon>
        <taxon>Gammaproteobacteria</taxon>
        <taxon>Lysobacterales</taxon>
        <taxon>Lysobacteraceae</taxon>
        <taxon>Stenotrophomonas</taxon>
    </lineage>
</organism>
<feature type="region of interest" description="Disordered" evidence="1">
    <location>
        <begin position="374"/>
        <end position="396"/>
    </location>
</feature>
<feature type="compositionally biased region" description="Low complexity" evidence="1">
    <location>
        <begin position="112"/>
        <end position="124"/>
    </location>
</feature>
<dbReference type="Proteomes" id="UP000636938">
    <property type="component" value="Unassembled WGS sequence"/>
</dbReference>
<keyword evidence="3" id="KW-1185">Reference proteome</keyword>
<feature type="compositionally biased region" description="Basic and acidic residues" evidence="1">
    <location>
        <begin position="30"/>
        <end position="44"/>
    </location>
</feature>
<feature type="compositionally biased region" description="Basic and acidic residues" evidence="1">
    <location>
        <begin position="382"/>
        <end position="396"/>
    </location>
</feature>
<dbReference type="RefSeq" id="WP_191770721.1">
    <property type="nucleotide sequence ID" value="NZ_JACSQS010000009.1"/>
</dbReference>
<evidence type="ECO:0000313" key="2">
    <source>
        <dbReference type="EMBL" id="MBD7954549.1"/>
    </source>
</evidence>
<feature type="compositionally biased region" description="Low complexity" evidence="1">
    <location>
        <begin position="288"/>
        <end position="299"/>
    </location>
</feature>
<accession>A0A8X8K2H5</accession>
<dbReference type="AlphaFoldDB" id="A0A8X8K2H5"/>
<comment type="caution">
    <text evidence="2">The sequence shown here is derived from an EMBL/GenBank/DDBJ whole genome shotgun (WGS) entry which is preliminary data.</text>
</comment>
<evidence type="ECO:0000313" key="3">
    <source>
        <dbReference type="Proteomes" id="UP000636938"/>
    </source>
</evidence>
<evidence type="ECO:0000256" key="1">
    <source>
        <dbReference type="SAM" id="MobiDB-lite"/>
    </source>
</evidence>
<sequence length="396" mass="39734">MSSPLTALNPERPQESAPPLIPVVPLLRRAQQEPRPPRPDRTEELAPPDMPVDPEPESGPGQPQVPPTTLDGNPFAMALFRPAAPQDLGPGAGRTPMSPAFLRGTGVHAESAAAPVPVGDPAPVRSLPRQAARVASPHGAHTVAATGDRTADAVHPLPASDAARTAGPAHQDPPADPPAPASDAARTAGPAHQDPPADPPVPASNAARARDGGQSVATADALSSGVPSSLQGDDPSLLVSGARRARHDSEQGGPIPHLAGRAGAESASTRPSPHTPADGADRRPGGQPPAAARADAAGADLPPAAALRMATVSVPFSSWGPGHGVTASWLPGALAGLPAAPVVLRGSSENAQRAIGAALAADEGTTLGHLQVIAADAPEDGTAERRAARHLPEDEE</sequence>
<feature type="compositionally biased region" description="Low complexity" evidence="1">
    <location>
        <begin position="181"/>
        <end position="191"/>
    </location>
</feature>
<name>A0A8X8K2H5_9GAMM</name>
<dbReference type="EMBL" id="JACSQS010000009">
    <property type="protein sequence ID" value="MBD7954549.1"/>
    <property type="molecule type" value="Genomic_DNA"/>
</dbReference>
<reference evidence="2 3" key="1">
    <citation type="submission" date="2020-08" db="EMBL/GenBank/DDBJ databases">
        <title>A Genomic Blueprint of the Chicken Gut Microbiome.</title>
        <authorList>
            <person name="Gilroy R."/>
            <person name="Ravi A."/>
            <person name="Getino M."/>
            <person name="Pursley I."/>
            <person name="Horton D.L."/>
            <person name="Alikhan N.-F."/>
            <person name="Baker D."/>
            <person name="Gharbi K."/>
            <person name="Hall N."/>
            <person name="Watson M."/>
            <person name="Adriaenssens E.M."/>
            <person name="Foster-Nyarko E."/>
            <person name="Jarju S."/>
            <person name="Secka A."/>
            <person name="Antonio M."/>
            <person name="Oren A."/>
            <person name="Chaudhuri R."/>
            <person name="La Ragione R.M."/>
            <person name="Hildebrand F."/>
            <person name="Pallen M.J."/>
        </authorList>
    </citation>
    <scope>NUCLEOTIDE SEQUENCE [LARGE SCALE GENOMIC DNA]</scope>
    <source>
        <strain evidence="2 3">Sa5BUN4</strain>
    </source>
</reference>
<gene>
    <name evidence="2" type="ORF">H9654_10100</name>
</gene>